<keyword evidence="6" id="KW-1185">Reference proteome</keyword>
<dbReference type="PANTHER" id="PTHR43537:SF47">
    <property type="entry name" value="REGULATORY PROTEIN GNTR HTH"/>
    <property type="match status" value="1"/>
</dbReference>
<evidence type="ECO:0000256" key="2">
    <source>
        <dbReference type="ARBA" id="ARBA00023125"/>
    </source>
</evidence>
<keyword evidence="2" id="KW-0238">DNA-binding</keyword>
<dbReference type="InterPro" id="IPR036390">
    <property type="entry name" value="WH_DNA-bd_sf"/>
</dbReference>
<keyword evidence="3" id="KW-0804">Transcription</keyword>
<dbReference type="OrthoDB" id="9028214at2"/>
<evidence type="ECO:0000313" key="6">
    <source>
        <dbReference type="Proteomes" id="UP000266385"/>
    </source>
</evidence>
<name>A0A399RJ41_9PROT</name>
<accession>A0A399RJ41</accession>
<protein>
    <submittedName>
        <fullName evidence="5">FadR family transcriptional regulator</fullName>
    </submittedName>
</protein>
<dbReference type="InterPro" id="IPR008920">
    <property type="entry name" value="TF_FadR/GntR_C"/>
</dbReference>
<dbReference type="InterPro" id="IPR036388">
    <property type="entry name" value="WH-like_DNA-bd_sf"/>
</dbReference>
<sequence>MMPFDEPDETRLSLVERTARQLTEMSMTAGEGDFLGSEPDLLARFDVSRPTLRQAAKLVAADRMIDVRKGQGGGFFASRPNAVDVIRAPARYLRLKGATIENIQAVTLPLAEEAAAAACSCADAGLWQKLAMFRADAENALQTDETPDLLIRKETELARLLAQMSGNPAFMLFIEIGYTFGRKEQNLRFFQTVEDRRRARELQLALCDAVLARDEEIARLMIKRRSRMITEWLNRDASAKA</sequence>
<dbReference type="GO" id="GO:0003677">
    <property type="term" value="F:DNA binding"/>
    <property type="evidence" value="ECO:0007669"/>
    <property type="project" value="UniProtKB-KW"/>
</dbReference>
<comment type="caution">
    <text evidence="5">The sequence shown here is derived from an EMBL/GenBank/DDBJ whole genome shotgun (WGS) entry which is preliminary data.</text>
</comment>
<dbReference type="PANTHER" id="PTHR43537">
    <property type="entry name" value="TRANSCRIPTIONAL REGULATOR, GNTR FAMILY"/>
    <property type="match status" value="1"/>
</dbReference>
<evidence type="ECO:0000313" key="5">
    <source>
        <dbReference type="EMBL" id="RIJ29852.1"/>
    </source>
</evidence>
<dbReference type="PROSITE" id="PS50132">
    <property type="entry name" value="RGS"/>
    <property type="match status" value="1"/>
</dbReference>
<dbReference type="SUPFAM" id="SSF48008">
    <property type="entry name" value="GntR ligand-binding domain-like"/>
    <property type="match status" value="1"/>
</dbReference>
<evidence type="ECO:0000256" key="3">
    <source>
        <dbReference type="ARBA" id="ARBA00023163"/>
    </source>
</evidence>
<reference evidence="5 6" key="1">
    <citation type="submission" date="2018-08" db="EMBL/GenBank/DDBJ databases">
        <title>Henriciella mobilis sp. nov., isolated from seawater.</title>
        <authorList>
            <person name="Cheng H."/>
            <person name="Wu Y.-H."/>
            <person name="Xu X.-W."/>
            <person name="Guo L.-L."/>
        </authorList>
    </citation>
    <scope>NUCLEOTIDE SEQUENCE [LARGE SCALE GENOMIC DNA]</scope>
    <source>
        <strain evidence="5 6">JN25</strain>
    </source>
</reference>
<evidence type="ECO:0000256" key="1">
    <source>
        <dbReference type="ARBA" id="ARBA00023015"/>
    </source>
</evidence>
<dbReference type="AlphaFoldDB" id="A0A399RJ41"/>
<organism evidence="5 6">
    <name type="scientific">Henriciella mobilis</name>
    <dbReference type="NCBI Taxonomy" id="2305467"/>
    <lineage>
        <taxon>Bacteria</taxon>
        <taxon>Pseudomonadati</taxon>
        <taxon>Pseudomonadota</taxon>
        <taxon>Alphaproteobacteria</taxon>
        <taxon>Hyphomonadales</taxon>
        <taxon>Hyphomonadaceae</taxon>
        <taxon>Henriciella</taxon>
    </lineage>
</organism>
<feature type="domain" description="RGS" evidence="4">
    <location>
        <begin position="156"/>
        <end position="241"/>
    </location>
</feature>
<dbReference type="Gene3D" id="1.10.10.10">
    <property type="entry name" value="Winged helix-like DNA-binding domain superfamily/Winged helix DNA-binding domain"/>
    <property type="match status" value="1"/>
</dbReference>
<dbReference type="RefSeq" id="WP_119376138.1">
    <property type="nucleotide sequence ID" value="NZ_QWFX01000007.1"/>
</dbReference>
<dbReference type="SUPFAM" id="SSF46785">
    <property type="entry name" value="Winged helix' DNA-binding domain"/>
    <property type="match status" value="1"/>
</dbReference>
<dbReference type="InterPro" id="IPR016137">
    <property type="entry name" value="RGS"/>
</dbReference>
<dbReference type="Proteomes" id="UP000266385">
    <property type="component" value="Unassembled WGS sequence"/>
</dbReference>
<keyword evidence="1" id="KW-0805">Transcription regulation</keyword>
<evidence type="ECO:0000259" key="4">
    <source>
        <dbReference type="PROSITE" id="PS50132"/>
    </source>
</evidence>
<dbReference type="Gene3D" id="1.20.120.530">
    <property type="entry name" value="GntR ligand-binding domain-like"/>
    <property type="match status" value="1"/>
</dbReference>
<gene>
    <name evidence="5" type="ORF">D1223_09120</name>
</gene>
<dbReference type="EMBL" id="QWFX01000007">
    <property type="protein sequence ID" value="RIJ29852.1"/>
    <property type="molecule type" value="Genomic_DNA"/>
</dbReference>
<proteinExistence type="predicted"/>